<dbReference type="AlphaFoldDB" id="A0A8J6FL39"/>
<evidence type="ECO:0000313" key="2">
    <source>
        <dbReference type="Proteomes" id="UP000770717"/>
    </source>
</evidence>
<protein>
    <submittedName>
        <fullName evidence="1">Uncharacterized protein</fullName>
    </submittedName>
</protein>
<sequence length="69" mass="8110">MYNLTTPFSGCLQNISVIHWFTETYTFLPDAEAALRYYWHPDAIPMSNLTVSLGRIIRPMRDTEHLQKH</sequence>
<organism evidence="1 2">
    <name type="scientific">Eleutherodactylus coqui</name>
    <name type="common">Puerto Rican coqui</name>
    <dbReference type="NCBI Taxonomy" id="57060"/>
    <lineage>
        <taxon>Eukaryota</taxon>
        <taxon>Metazoa</taxon>
        <taxon>Chordata</taxon>
        <taxon>Craniata</taxon>
        <taxon>Vertebrata</taxon>
        <taxon>Euteleostomi</taxon>
        <taxon>Amphibia</taxon>
        <taxon>Batrachia</taxon>
        <taxon>Anura</taxon>
        <taxon>Neobatrachia</taxon>
        <taxon>Hyloidea</taxon>
        <taxon>Eleutherodactylidae</taxon>
        <taxon>Eleutherodactylinae</taxon>
        <taxon>Eleutherodactylus</taxon>
        <taxon>Eleutherodactylus</taxon>
    </lineage>
</organism>
<accession>A0A8J6FL39</accession>
<gene>
    <name evidence="1" type="ORF">GDO78_005793</name>
</gene>
<proteinExistence type="predicted"/>
<keyword evidence="2" id="KW-1185">Reference proteome</keyword>
<dbReference type="EMBL" id="WNTK01000002">
    <property type="protein sequence ID" value="KAG9490088.1"/>
    <property type="molecule type" value="Genomic_DNA"/>
</dbReference>
<evidence type="ECO:0000313" key="1">
    <source>
        <dbReference type="EMBL" id="KAG9490088.1"/>
    </source>
</evidence>
<comment type="caution">
    <text evidence="1">The sequence shown here is derived from an EMBL/GenBank/DDBJ whole genome shotgun (WGS) entry which is preliminary data.</text>
</comment>
<dbReference type="Proteomes" id="UP000770717">
    <property type="component" value="Unassembled WGS sequence"/>
</dbReference>
<name>A0A8J6FL39_ELECQ</name>
<reference evidence="1" key="1">
    <citation type="thesis" date="2020" institute="ProQuest LLC" country="789 East Eisenhower Parkway, Ann Arbor, MI, USA">
        <title>Comparative Genomics and Chromosome Evolution.</title>
        <authorList>
            <person name="Mudd A.B."/>
        </authorList>
    </citation>
    <scope>NUCLEOTIDE SEQUENCE</scope>
    <source>
        <strain evidence="1">HN-11 Male</strain>
        <tissue evidence="1">Kidney and liver</tissue>
    </source>
</reference>